<reference evidence="4" key="2">
    <citation type="submission" date="2019-09" db="UniProtKB">
        <authorList>
            <consortium name="WormBaseParasite"/>
        </authorList>
    </citation>
    <scope>IDENTIFICATION</scope>
</reference>
<keyword evidence="3" id="KW-1185">Reference proteome</keyword>
<feature type="domain" description="Reverse transcriptase" evidence="1">
    <location>
        <begin position="1"/>
        <end position="128"/>
    </location>
</feature>
<dbReference type="EMBL" id="UZAH01029395">
    <property type="protein sequence ID" value="VDP05830.1"/>
    <property type="molecule type" value="Genomic_DNA"/>
</dbReference>
<dbReference type="SUPFAM" id="SSF56672">
    <property type="entry name" value="DNA/RNA polymerases"/>
    <property type="match status" value="1"/>
</dbReference>
<dbReference type="AlphaFoldDB" id="A0A183G4F2"/>
<dbReference type="OrthoDB" id="5849210at2759"/>
<accession>A0A183G4F2</accession>
<dbReference type="InterPro" id="IPR000477">
    <property type="entry name" value="RT_dom"/>
</dbReference>
<evidence type="ECO:0000313" key="2">
    <source>
        <dbReference type="EMBL" id="VDP05830.1"/>
    </source>
</evidence>
<gene>
    <name evidence="2" type="ORF">HPBE_LOCUS16398</name>
</gene>
<dbReference type="InterPro" id="IPR043128">
    <property type="entry name" value="Rev_trsase/Diguanyl_cyclase"/>
</dbReference>
<sequence>MLYSGPKSSVRAPAGTSAEFPISVGVHQGSALSPLLFIVVMDAISRDLQKPAPWTLLYADDVMLASEEKSELERQAQAWYDRLAMFGLKLNVKKSEYLTTDVNEAGSIEINGTALVRTTNFKYLGSAIASDGSLTFEVNSRVSAAWSKWRSMTGVLCDRKIPERLKSKIYRTIVRPVAMYGAECWPATKEVETRLSVMETKMLRWTAGVTRLDRIRNDEIRQRFGVAPIADKLREARLRWYGHVLRASGDTVRNIGLNIDVPGKRPKGRPKQRWPDTLHVDLKVAGIHPDQAFDRVKWRRHTRIADPASKRDKR</sequence>
<dbReference type="PROSITE" id="PS50878">
    <property type="entry name" value="RT_POL"/>
    <property type="match status" value="1"/>
</dbReference>
<dbReference type="PANTHER" id="PTHR47027:SF28">
    <property type="entry name" value="ENDONUCLEASE-REVERSE TRANSCRIPTASE"/>
    <property type="match status" value="1"/>
</dbReference>
<name>A0A183G4F2_HELPZ</name>
<dbReference type="InterPro" id="IPR043502">
    <property type="entry name" value="DNA/RNA_pol_sf"/>
</dbReference>
<evidence type="ECO:0000313" key="3">
    <source>
        <dbReference type="Proteomes" id="UP000050761"/>
    </source>
</evidence>
<dbReference type="Gene3D" id="3.30.70.270">
    <property type="match status" value="1"/>
</dbReference>
<dbReference type="Pfam" id="PF00078">
    <property type="entry name" value="RVT_1"/>
    <property type="match status" value="1"/>
</dbReference>
<evidence type="ECO:0000313" key="4">
    <source>
        <dbReference type="WBParaSite" id="HPBE_0001639501-mRNA-1"/>
    </source>
</evidence>
<dbReference type="PANTHER" id="PTHR47027">
    <property type="entry name" value="REVERSE TRANSCRIPTASE DOMAIN-CONTAINING PROTEIN"/>
    <property type="match status" value="1"/>
</dbReference>
<dbReference type="WBParaSite" id="HPBE_0001639501-mRNA-1">
    <property type="protein sequence ID" value="HPBE_0001639501-mRNA-1"/>
    <property type="gene ID" value="HPBE_0001639501"/>
</dbReference>
<evidence type="ECO:0000259" key="1">
    <source>
        <dbReference type="PROSITE" id="PS50878"/>
    </source>
</evidence>
<organism evidence="3 4">
    <name type="scientific">Heligmosomoides polygyrus</name>
    <name type="common">Parasitic roundworm</name>
    <dbReference type="NCBI Taxonomy" id="6339"/>
    <lineage>
        <taxon>Eukaryota</taxon>
        <taxon>Metazoa</taxon>
        <taxon>Ecdysozoa</taxon>
        <taxon>Nematoda</taxon>
        <taxon>Chromadorea</taxon>
        <taxon>Rhabditida</taxon>
        <taxon>Rhabditina</taxon>
        <taxon>Rhabditomorpha</taxon>
        <taxon>Strongyloidea</taxon>
        <taxon>Heligmosomidae</taxon>
        <taxon>Heligmosomoides</taxon>
    </lineage>
</organism>
<reference evidence="2 3" key="1">
    <citation type="submission" date="2018-11" db="EMBL/GenBank/DDBJ databases">
        <authorList>
            <consortium name="Pathogen Informatics"/>
        </authorList>
    </citation>
    <scope>NUCLEOTIDE SEQUENCE [LARGE SCALE GENOMIC DNA]</scope>
</reference>
<proteinExistence type="predicted"/>
<dbReference type="Proteomes" id="UP000050761">
    <property type="component" value="Unassembled WGS sequence"/>
</dbReference>
<protein>
    <submittedName>
        <fullName evidence="4">Reverse transcriptase domain-containing protein</fullName>
    </submittedName>
</protein>
<accession>A0A3P8ANW5</accession>